<dbReference type="AlphaFoldDB" id="A0A0F9DT34"/>
<dbReference type="EMBL" id="LAZR01030339">
    <property type="protein sequence ID" value="KKL56906.1"/>
    <property type="molecule type" value="Genomic_DNA"/>
</dbReference>
<name>A0A0F9DT34_9ZZZZ</name>
<reference evidence="1" key="1">
    <citation type="journal article" date="2015" name="Nature">
        <title>Complex archaea that bridge the gap between prokaryotes and eukaryotes.</title>
        <authorList>
            <person name="Spang A."/>
            <person name="Saw J.H."/>
            <person name="Jorgensen S.L."/>
            <person name="Zaremba-Niedzwiedzka K."/>
            <person name="Martijn J."/>
            <person name="Lind A.E."/>
            <person name="van Eijk R."/>
            <person name="Schleper C."/>
            <person name="Guy L."/>
            <person name="Ettema T.J."/>
        </authorList>
    </citation>
    <scope>NUCLEOTIDE SEQUENCE</scope>
</reference>
<organism evidence="1">
    <name type="scientific">marine sediment metagenome</name>
    <dbReference type="NCBI Taxonomy" id="412755"/>
    <lineage>
        <taxon>unclassified sequences</taxon>
        <taxon>metagenomes</taxon>
        <taxon>ecological metagenomes</taxon>
    </lineage>
</organism>
<accession>A0A0F9DT34</accession>
<proteinExistence type="predicted"/>
<comment type="caution">
    <text evidence="1">The sequence shown here is derived from an EMBL/GenBank/DDBJ whole genome shotgun (WGS) entry which is preliminary data.</text>
</comment>
<sequence>MATIIIQGDLDPQEIEELMAAVKALDQRHPSRVIRMMVDDEASMTREEVADVLSRMEPDGSPDGVPWHV</sequence>
<protein>
    <submittedName>
        <fullName evidence="1">Uncharacterized protein</fullName>
    </submittedName>
</protein>
<evidence type="ECO:0000313" key="1">
    <source>
        <dbReference type="EMBL" id="KKL56906.1"/>
    </source>
</evidence>
<gene>
    <name evidence="1" type="ORF">LCGC14_2240720</name>
</gene>